<evidence type="ECO:0000256" key="4">
    <source>
        <dbReference type="ARBA" id="ARBA00022755"/>
    </source>
</evidence>
<evidence type="ECO:0000256" key="8">
    <source>
        <dbReference type="ARBA" id="ARBA00023102"/>
    </source>
</evidence>
<dbReference type="Pfam" id="PF02882">
    <property type="entry name" value="THF_DHG_CYH_C"/>
    <property type="match status" value="1"/>
</dbReference>
<dbReference type="EC" id="1.5.1.5" evidence="11"/>
<comment type="function">
    <text evidence="11">Catalyzes the oxidation of 5,10-methylenetetrahydrofolate to 5,10-methenyltetrahydrofolate and then the hydrolysis of 5,10-methenyltetrahydrofolate to 10-formyltetrahydrofolate.</text>
</comment>
<dbReference type="GO" id="GO:0000105">
    <property type="term" value="P:L-histidine biosynthetic process"/>
    <property type="evidence" value="ECO:0007669"/>
    <property type="project" value="UniProtKB-KW"/>
</dbReference>
<dbReference type="Pfam" id="PF00763">
    <property type="entry name" value="THF_DHG_CYH"/>
    <property type="match status" value="1"/>
</dbReference>
<comment type="similarity">
    <text evidence="11">Belongs to the tetrahydrofolate dehydrogenase/cyclohydrolase family.</text>
</comment>
<feature type="domain" description="Tetrahydrofolate dehydrogenase/cyclohydrolase catalytic" evidence="12">
    <location>
        <begin position="6"/>
        <end position="120"/>
    </location>
</feature>
<evidence type="ECO:0000313" key="15">
    <source>
        <dbReference type="Proteomes" id="UP000198318"/>
    </source>
</evidence>
<evidence type="ECO:0000256" key="6">
    <source>
        <dbReference type="ARBA" id="ARBA00022857"/>
    </source>
</evidence>
<keyword evidence="4 11" id="KW-0658">Purine biosynthesis</keyword>
<evidence type="ECO:0000256" key="9">
    <source>
        <dbReference type="ARBA" id="ARBA00023167"/>
    </source>
</evidence>
<dbReference type="OrthoDB" id="9803580at2"/>
<dbReference type="GO" id="GO:0009086">
    <property type="term" value="P:methionine biosynthetic process"/>
    <property type="evidence" value="ECO:0007669"/>
    <property type="project" value="UniProtKB-KW"/>
</dbReference>
<evidence type="ECO:0000256" key="3">
    <source>
        <dbReference type="ARBA" id="ARBA00022605"/>
    </source>
</evidence>
<evidence type="ECO:0000259" key="12">
    <source>
        <dbReference type="Pfam" id="PF00763"/>
    </source>
</evidence>
<dbReference type="EMBL" id="FZOR01000040">
    <property type="protein sequence ID" value="SNT53582.1"/>
    <property type="molecule type" value="Genomic_DNA"/>
</dbReference>
<accession>A0A239NGB8</accession>
<gene>
    <name evidence="11" type="primary">folD</name>
    <name evidence="14" type="ORF">SAMN05443665_104048</name>
</gene>
<dbReference type="Gene3D" id="3.40.50.720">
    <property type="entry name" value="NAD(P)-binding Rossmann-like Domain"/>
    <property type="match status" value="1"/>
</dbReference>
<dbReference type="InterPro" id="IPR020631">
    <property type="entry name" value="THF_DH/CycHdrlase_NAD-bd_dom"/>
</dbReference>
<keyword evidence="2 11" id="KW-0554">One-carbon metabolism</keyword>
<dbReference type="PRINTS" id="PR00085">
    <property type="entry name" value="THFDHDRGNASE"/>
</dbReference>
<proteinExistence type="inferred from homology"/>
<keyword evidence="9 11" id="KW-0486">Methionine biosynthesis</keyword>
<dbReference type="EC" id="3.5.4.9" evidence="11"/>
<evidence type="ECO:0000256" key="10">
    <source>
        <dbReference type="ARBA" id="ARBA00023268"/>
    </source>
</evidence>
<dbReference type="GO" id="GO:0004477">
    <property type="term" value="F:methenyltetrahydrofolate cyclohydrolase activity"/>
    <property type="evidence" value="ECO:0007669"/>
    <property type="project" value="UniProtKB-UniRule"/>
</dbReference>
<keyword evidence="10 11" id="KW-0511">Multifunctional enzyme</keyword>
<evidence type="ECO:0000313" key="14">
    <source>
        <dbReference type="EMBL" id="SNT53582.1"/>
    </source>
</evidence>
<dbReference type="PANTHER" id="PTHR48099">
    <property type="entry name" value="C-1-TETRAHYDROFOLATE SYNTHASE, CYTOPLASMIC-RELATED"/>
    <property type="match status" value="1"/>
</dbReference>
<dbReference type="SUPFAM" id="SSF51735">
    <property type="entry name" value="NAD(P)-binding Rossmann-fold domains"/>
    <property type="match status" value="1"/>
</dbReference>
<dbReference type="InterPro" id="IPR046346">
    <property type="entry name" value="Aminoacid_DH-like_N_sf"/>
</dbReference>
<keyword evidence="7 11" id="KW-0560">Oxidoreductase</keyword>
<sequence>MTAQVIDGRKAAERLSHEVAAEAASLREAGLHVGLATVLVGDDLAAGVYQRRLGTVAGRLGVPVRQIKLPGETSESALMERIRALNEDPDVSGILLLRPLPARISQARAFAGLAPEKDIESVHPENAGLLVLGVPRFVPSTAASVFYLLDHWLEETGVDRAEFYRRSSITVVGRSDNVGRPCLALAAHRNAAVQSVDEWASRAGTLGWHTRRADVLVVAAGRAGLIRAEHVNDGAVVIDVGINPVRDESGRTTLVGDVDFGSVVNRARALTPVPGGVGPVTDLWLIRNTIHAARELAVQRREAQ</sequence>
<dbReference type="UniPathway" id="UPA00193"/>
<evidence type="ECO:0000256" key="1">
    <source>
        <dbReference type="ARBA" id="ARBA00004777"/>
    </source>
</evidence>
<comment type="subunit">
    <text evidence="11">Homodimer.</text>
</comment>
<protein>
    <recommendedName>
        <fullName evidence="11">Bifunctional protein FolD</fullName>
    </recommendedName>
    <domain>
        <recommendedName>
            <fullName evidence="11">Methylenetetrahydrofolate dehydrogenase</fullName>
            <ecNumber evidence="11">1.5.1.5</ecNumber>
        </recommendedName>
    </domain>
    <domain>
        <recommendedName>
            <fullName evidence="11">Methenyltetrahydrofolate cyclohydrolase</fullName>
            <ecNumber evidence="11">3.5.4.9</ecNumber>
        </recommendedName>
    </domain>
</protein>
<dbReference type="RefSeq" id="WP_089329738.1">
    <property type="nucleotide sequence ID" value="NZ_FZOR01000040.1"/>
</dbReference>
<evidence type="ECO:0000259" key="13">
    <source>
        <dbReference type="Pfam" id="PF02882"/>
    </source>
</evidence>
<keyword evidence="8 11" id="KW-0368">Histidine biosynthesis</keyword>
<comment type="caution">
    <text evidence="11">Lacks conserved residue(s) required for the propagation of feature annotation.</text>
</comment>
<evidence type="ECO:0000256" key="7">
    <source>
        <dbReference type="ARBA" id="ARBA00023002"/>
    </source>
</evidence>
<keyword evidence="5 11" id="KW-0378">Hydrolase</keyword>
<comment type="pathway">
    <text evidence="1 11">One-carbon metabolism; tetrahydrofolate interconversion.</text>
</comment>
<feature type="domain" description="Tetrahydrofolate dehydrogenase/cyclohydrolase NAD(P)-binding" evidence="13">
    <location>
        <begin position="164"/>
        <end position="295"/>
    </location>
</feature>
<dbReference type="InterPro" id="IPR020630">
    <property type="entry name" value="THF_DH/CycHdrlase_cat_dom"/>
</dbReference>
<evidence type="ECO:0000256" key="11">
    <source>
        <dbReference type="HAMAP-Rule" id="MF_01576"/>
    </source>
</evidence>
<dbReference type="GO" id="GO:0006164">
    <property type="term" value="P:purine nucleotide biosynthetic process"/>
    <property type="evidence" value="ECO:0007669"/>
    <property type="project" value="UniProtKB-KW"/>
</dbReference>
<dbReference type="GO" id="GO:0004488">
    <property type="term" value="F:methylenetetrahydrofolate dehydrogenase (NADP+) activity"/>
    <property type="evidence" value="ECO:0007669"/>
    <property type="project" value="UniProtKB-UniRule"/>
</dbReference>
<organism evidence="14 15">
    <name type="scientific">Actinomadura meyerae</name>
    <dbReference type="NCBI Taxonomy" id="240840"/>
    <lineage>
        <taxon>Bacteria</taxon>
        <taxon>Bacillati</taxon>
        <taxon>Actinomycetota</taxon>
        <taxon>Actinomycetes</taxon>
        <taxon>Streptosporangiales</taxon>
        <taxon>Thermomonosporaceae</taxon>
        <taxon>Actinomadura</taxon>
    </lineage>
</organism>
<dbReference type="AlphaFoldDB" id="A0A239NGB8"/>
<dbReference type="PANTHER" id="PTHR48099:SF5">
    <property type="entry name" value="C-1-TETRAHYDROFOLATE SYNTHASE, CYTOPLASMIC"/>
    <property type="match status" value="1"/>
</dbReference>
<dbReference type="HAMAP" id="MF_01576">
    <property type="entry name" value="THF_DHG_CYH"/>
    <property type="match status" value="1"/>
</dbReference>
<feature type="binding site" evidence="11">
    <location>
        <begin position="173"/>
        <end position="175"/>
    </location>
    <ligand>
        <name>NADP(+)</name>
        <dbReference type="ChEBI" id="CHEBI:58349"/>
    </ligand>
</feature>
<dbReference type="GO" id="GO:0005829">
    <property type="term" value="C:cytosol"/>
    <property type="evidence" value="ECO:0007669"/>
    <property type="project" value="TreeGrafter"/>
</dbReference>
<keyword evidence="6 11" id="KW-0521">NADP</keyword>
<comment type="catalytic activity">
    <reaction evidence="11">
        <text>(6R)-5,10-methenyltetrahydrofolate + H2O = (6R)-10-formyltetrahydrofolate + H(+)</text>
        <dbReference type="Rhea" id="RHEA:23700"/>
        <dbReference type="ChEBI" id="CHEBI:15377"/>
        <dbReference type="ChEBI" id="CHEBI:15378"/>
        <dbReference type="ChEBI" id="CHEBI:57455"/>
        <dbReference type="ChEBI" id="CHEBI:195366"/>
        <dbReference type="EC" id="3.5.4.9"/>
    </reaction>
</comment>
<dbReference type="Gene3D" id="3.40.50.10860">
    <property type="entry name" value="Leucine Dehydrogenase, chain A, domain 1"/>
    <property type="match status" value="1"/>
</dbReference>
<name>A0A239NGB8_9ACTN</name>
<dbReference type="InterPro" id="IPR036291">
    <property type="entry name" value="NAD(P)-bd_dom_sf"/>
</dbReference>
<dbReference type="CDD" id="cd01080">
    <property type="entry name" value="NAD_bind_m-THF_DH_Cyclohyd"/>
    <property type="match status" value="1"/>
</dbReference>
<evidence type="ECO:0000256" key="2">
    <source>
        <dbReference type="ARBA" id="ARBA00022563"/>
    </source>
</evidence>
<dbReference type="SUPFAM" id="SSF53223">
    <property type="entry name" value="Aminoacid dehydrogenase-like, N-terminal domain"/>
    <property type="match status" value="1"/>
</dbReference>
<reference evidence="14 15" key="1">
    <citation type="submission" date="2017-06" db="EMBL/GenBank/DDBJ databases">
        <authorList>
            <person name="Kim H.J."/>
            <person name="Triplett B.A."/>
        </authorList>
    </citation>
    <scope>NUCLEOTIDE SEQUENCE [LARGE SCALE GENOMIC DNA]</scope>
    <source>
        <strain evidence="14 15">DSM 44715</strain>
    </source>
</reference>
<feature type="binding site" evidence="11">
    <location>
        <position position="242"/>
    </location>
    <ligand>
        <name>NADP(+)</name>
        <dbReference type="ChEBI" id="CHEBI:58349"/>
    </ligand>
</feature>
<dbReference type="InterPro" id="IPR000672">
    <property type="entry name" value="THF_DH/CycHdrlase"/>
</dbReference>
<comment type="catalytic activity">
    <reaction evidence="11">
        <text>(6R)-5,10-methylene-5,6,7,8-tetrahydrofolate + NADP(+) = (6R)-5,10-methenyltetrahydrofolate + NADPH</text>
        <dbReference type="Rhea" id="RHEA:22812"/>
        <dbReference type="ChEBI" id="CHEBI:15636"/>
        <dbReference type="ChEBI" id="CHEBI:57455"/>
        <dbReference type="ChEBI" id="CHEBI:57783"/>
        <dbReference type="ChEBI" id="CHEBI:58349"/>
        <dbReference type="EC" id="1.5.1.5"/>
    </reaction>
</comment>
<dbReference type="GO" id="GO:0035999">
    <property type="term" value="P:tetrahydrofolate interconversion"/>
    <property type="evidence" value="ECO:0007669"/>
    <property type="project" value="UniProtKB-UniRule"/>
</dbReference>
<dbReference type="Proteomes" id="UP000198318">
    <property type="component" value="Unassembled WGS sequence"/>
</dbReference>
<keyword evidence="3 11" id="KW-0028">Amino-acid biosynthesis</keyword>
<evidence type="ECO:0000256" key="5">
    <source>
        <dbReference type="ARBA" id="ARBA00022801"/>
    </source>
</evidence>
<keyword evidence="15" id="KW-1185">Reference proteome</keyword>